<keyword evidence="1" id="KW-1133">Transmembrane helix</keyword>
<gene>
    <name evidence="2" type="ORF">RhiirA4_421770</name>
</gene>
<reference evidence="2 3" key="1">
    <citation type="submission" date="2015-10" db="EMBL/GenBank/DDBJ databases">
        <title>Genome analyses suggest a sexual origin of heterokaryosis in a supposedly ancient asexual fungus.</title>
        <authorList>
            <person name="Ropars J."/>
            <person name="Sedzielewska K."/>
            <person name="Noel J."/>
            <person name="Charron P."/>
            <person name="Farinelli L."/>
            <person name="Marton T."/>
            <person name="Kruger M."/>
            <person name="Pelin A."/>
            <person name="Brachmann A."/>
            <person name="Corradi N."/>
        </authorList>
    </citation>
    <scope>NUCLEOTIDE SEQUENCE [LARGE SCALE GENOMIC DNA]</scope>
    <source>
        <strain evidence="2 3">A4</strain>
    </source>
</reference>
<keyword evidence="3" id="KW-1185">Reference proteome</keyword>
<keyword evidence="1" id="KW-0812">Transmembrane</keyword>
<accession>A0A2I1GMN4</accession>
<name>A0A2I1GMN4_9GLOM</name>
<dbReference type="AlphaFoldDB" id="A0A2I1GMN4"/>
<dbReference type="EMBL" id="LLXI01000586">
    <property type="protein sequence ID" value="PKY47898.1"/>
    <property type="molecule type" value="Genomic_DNA"/>
</dbReference>
<comment type="caution">
    <text evidence="2">The sequence shown here is derived from an EMBL/GenBank/DDBJ whole genome shotgun (WGS) entry which is preliminary data.</text>
</comment>
<organism evidence="2 3">
    <name type="scientific">Rhizophagus irregularis</name>
    <dbReference type="NCBI Taxonomy" id="588596"/>
    <lineage>
        <taxon>Eukaryota</taxon>
        <taxon>Fungi</taxon>
        <taxon>Fungi incertae sedis</taxon>
        <taxon>Mucoromycota</taxon>
        <taxon>Glomeromycotina</taxon>
        <taxon>Glomeromycetes</taxon>
        <taxon>Glomerales</taxon>
        <taxon>Glomeraceae</taxon>
        <taxon>Rhizophagus</taxon>
    </lineage>
</organism>
<proteinExistence type="predicted"/>
<feature type="transmembrane region" description="Helical" evidence="1">
    <location>
        <begin position="99"/>
        <end position="116"/>
    </location>
</feature>
<dbReference type="Proteomes" id="UP000234323">
    <property type="component" value="Unassembled WGS sequence"/>
</dbReference>
<evidence type="ECO:0000256" key="1">
    <source>
        <dbReference type="SAM" id="Phobius"/>
    </source>
</evidence>
<protein>
    <submittedName>
        <fullName evidence="2">Uncharacterized protein</fullName>
    </submittedName>
</protein>
<evidence type="ECO:0000313" key="2">
    <source>
        <dbReference type="EMBL" id="PKY47898.1"/>
    </source>
</evidence>
<keyword evidence="1" id="KW-0472">Membrane</keyword>
<sequence>MTSTMIAKSKHKLKYEIRDGILNNLYCAGELDSFGVKEYPELDHIPTDNISVREAAQNQSSSTGIGFGLETDLLAFKSSRLLCKKNFLWFRETLLMKKSAISAFCLSFLFFLYFRLKAFEMA</sequence>
<evidence type="ECO:0000313" key="3">
    <source>
        <dbReference type="Proteomes" id="UP000234323"/>
    </source>
</evidence>